<dbReference type="EMBL" id="BMVP01000003">
    <property type="protein sequence ID" value="GHB51886.1"/>
    <property type="molecule type" value="Genomic_DNA"/>
</dbReference>
<keyword evidence="2" id="KW-1185">Reference proteome</keyword>
<name>A0ABQ3EUU9_9ACTN</name>
<sequence length="95" mass="10345">MAVLLRLALPGVATEKYEALNTKLRQTPGILDGCVFHVCAKTGDGLEVFDVWESEQQLKAFQEKMVPIAAGLGWPQTGEPEILQVHNLWIPGSGS</sequence>
<evidence type="ECO:0000313" key="2">
    <source>
        <dbReference type="Proteomes" id="UP000642673"/>
    </source>
</evidence>
<evidence type="ECO:0008006" key="3">
    <source>
        <dbReference type="Google" id="ProtNLM"/>
    </source>
</evidence>
<reference evidence="2" key="1">
    <citation type="journal article" date="2019" name="Int. J. Syst. Evol. Microbiol.">
        <title>The Global Catalogue of Microorganisms (GCM) 10K type strain sequencing project: providing services to taxonomists for standard genome sequencing and annotation.</title>
        <authorList>
            <consortium name="The Broad Institute Genomics Platform"/>
            <consortium name="The Broad Institute Genome Sequencing Center for Infectious Disease"/>
            <person name="Wu L."/>
            <person name="Ma J."/>
        </authorList>
    </citation>
    <scope>NUCLEOTIDE SEQUENCE [LARGE SCALE GENOMIC DNA]</scope>
    <source>
        <strain evidence="2">JCM 4738</strain>
    </source>
</reference>
<proteinExistence type="predicted"/>
<dbReference type="RefSeq" id="WP_190183876.1">
    <property type="nucleotide sequence ID" value="NZ_BMVP01000003.1"/>
</dbReference>
<organism evidence="1 2">
    <name type="scientific">Streptomyces cirratus</name>
    <dbReference type="NCBI Taxonomy" id="68187"/>
    <lineage>
        <taxon>Bacteria</taxon>
        <taxon>Bacillati</taxon>
        <taxon>Actinomycetota</taxon>
        <taxon>Actinomycetes</taxon>
        <taxon>Kitasatosporales</taxon>
        <taxon>Streptomycetaceae</taxon>
        <taxon>Streptomyces</taxon>
    </lineage>
</organism>
<accession>A0ABQ3EUU9</accession>
<evidence type="ECO:0000313" key="1">
    <source>
        <dbReference type="EMBL" id="GHB51886.1"/>
    </source>
</evidence>
<dbReference type="Proteomes" id="UP000642673">
    <property type="component" value="Unassembled WGS sequence"/>
</dbReference>
<gene>
    <name evidence="1" type="ORF">GCM10010347_22160</name>
</gene>
<comment type="caution">
    <text evidence="1">The sequence shown here is derived from an EMBL/GenBank/DDBJ whole genome shotgun (WGS) entry which is preliminary data.</text>
</comment>
<protein>
    <recommendedName>
        <fullName evidence="3">ABM domain-containing protein</fullName>
    </recommendedName>
</protein>